<comment type="caution">
    <text evidence="1">The sequence shown here is derived from an EMBL/GenBank/DDBJ whole genome shotgun (WGS) entry which is preliminary data.</text>
</comment>
<name>A0A1F5PFL4_9BACT</name>
<organism evidence="1 2">
    <name type="scientific">Candidatus Doudnabacteria bacterium RIFCSPHIGHO2_01_FULL_50_11</name>
    <dbReference type="NCBI Taxonomy" id="1817828"/>
    <lineage>
        <taxon>Bacteria</taxon>
        <taxon>Candidatus Doudnaibacteriota</taxon>
    </lineage>
</organism>
<dbReference type="STRING" id="1817828.A2722_02500"/>
<dbReference type="SUPFAM" id="SSF52309">
    <property type="entry name" value="N-(deoxy)ribosyltransferase-like"/>
    <property type="match status" value="1"/>
</dbReference>
<dbReference type="Gene3D" id="3.40.50.450">
    <property type="match status" value="1"/>
</dbReference>
<evidence type="ECO:0008006" key="3">
    <source>
        <dbReference type="Google" id="ProtNLM"/>
    </source>
</evidence>
<dbReference type="InterPro" id="IPR007710">
    <property type="entry name" value="Nucleoside_deoxyribTrfase"/>
</dbReference>
<reference evidence="1 2" key="1">
    <citation type="journal article" date="2016" name="Nat. Commun.">
        <title>Thousands of microbial genomes shed light on interconnected biogeochemical processes in an aquifer system.</title>
        <authorList>
            <person name="Anantharaman K."/>
            <person name="Brown C.T."/>
            <person name="Hug L.A."/>
            <person name="Sharon I."/>
            <person name="Castelle C.J."/>
            <person name="Probst A.J."/>
            <person name="Thomas B.C."/>
            <person name="Singh A."/>
            <person name="Wilkins M.J."/>
            <person name="Karaoz U."/>
            <person name="Brodie E.L."/>
            <person name="Williams K.H."/>
            <person name="Hubbard S.S."/>
            <person name="Banfield J.F."/>
        </authorList>
    </citation>
    <scope>NUCLEOTIDE SEQUENCE [LARGE SCALE GENOMIC DNA]</scope>
</reference>
<proteinExistence type="predicted"/>
<evidence type="ECO:0000313" key="2">
    <source>
        <dbReference type="Proteomes" id="UP000178377"/>
    </source>
</evidence>
<dbReference type="AlphaFoldDB" id="A0A1F5PFL4"/>
<protein>
    <recommendedName>
        <fullName evidence="3">Nucleoside 2-deoxyribosyltransferase</fullName>
    </recommendedName>
</protein>
<accession>A0A1F5PFL4</accession>
<sequence length="135" mass="15247">MKKIFVAYRFTGEDLDILQRNLDQIKRVLEARGLEVHCTIADEQSYRALNLTVKQILDNALQQLDACDLVFAFVNSASRSEGMLIELGYAFAKSKPIILAARKGVNVHSSTAVAHRIIEFDSMNNLMEQISKLEF</sequence>
<dbReference type="EMBL" id="MFEO01000030">
    <property type="protein sequence ID" value="OGE88747.1"/>
    <property type="molecule type" value="Genomic_DNA"/>
</dbReference>
<gene>
    <name evidence="1" type="ORF">A2722_02500</name>
</gene>
<evidence type="ECO:0000313" key="1">
    <source>
        <dbReference type="EMBL" id="OGE88747.1"/>
    </source>
</evidence>
<dbReference type="Pfam" id="PF05014">
    <property type="entry name" value="Nuc_deoxyrib_tr"/>
    <property type="match status" value="1"/>
</dbReference>
<dbReference type="Proteomes" id="UP000178377">
    <property type="component" value="Unassembled WGS sequence"/>
</dbReference>